<dbReference type="InterPro" id="IPR001732">
    <property type="entry name" value="UDP-Glc/GDP-Man_DH_N"/>
</dbReference>
<feature type="domain" description="UDP-glucose/GDP-mannose dehydrogenase C-terminal" evidence="4">
    <location>
        <begin position="311"/>
        <end position="402"/>
    </location>
</feature>
<dbReference type="GO" id="GO:0051287">
    <property type="term" value="F:NAD binding"/>
    <property type="evidence" value="ECO:0007669"/>
    <property type="project" value="InterPro"/>
</dbReference>
<dbReference type="PANTHER" id="PTHR43491:SF1">
    <property type="entry name" value="UDP-N-ACETYL-D-MANNOSAMINE DEHYDROGENASE"/>
    <property type="match status" value="1"/>
</dbReference>
<dbReference type="AlphaFoldDB" id="A0A9D1A6D3"/>
<dbReference type="SUPFAM" id="SSF48179">
    <property type="entry name" value="6-phosphogluconate dehydrogenase C-terminal domain-like"/>
    <property type="match status" value="1"/>
</dbReference>
<evidence type="ECO:0000256" key="1">
    <source>
        <dbReference type="ARBA" id="ARBA00023002"/>
    </source>
</evidence>
<dbReference type="SUPFAM" id="SSF51735">
    <property type="entry name" value="NAD(P)-binding Rossmann-fold domains"/>
    <property type="match status" value="1"/>
</dbReference>
<dbReference type="PANTHER" id="PTHR43491">
    <property type="entry name" value="UDP-N-ACETYL-D-MANNOSAMINE DEHYDROGENASE"/>
    <property type="match status" value="1"/>
</dbReference>
<keyword evidence="1" id="KW-0560">Oxidoreductase</keyword>
<reference evidence="5" key="2">
    <citation type="journal article" date="2021" name="PeerJ">
        <title>Extensive microbial diversity within the chicken gut microbiome revealed by metagenomics and culture.</title>
        <authorList>
            <person name="Gilroy R."/>
            <person name="Ravi A."/>
            <person name="Getino M."/>
            <person name="Pursley I."/>
            <person name="Horton D.L."/>
            <person name="Alikhan N.F."/>
            <person name="Baker D."/>
            <person name="Gharbi K."/>
            <person name="Hall N."/>
            <person name="Watson M."/>
            <person name="Adriaenssens E.M."/>
            <person name="Foster-Nyarko E."/>
            <person name="Jarju S."/>
            <person name="Secka A."/>
            <person name="Antonio M."/>
            <person name="Oren A."/>
            <person name="Chaudhuri R.R."/>
            <person name="La Ragione R."/>
            <person name="Hildebrand F."/>
            <person name="Pallen M.J."/>
        </authorList>
    </citation>
    <scope>NUCLEOTIDE SEQUENCE</scope>
    <source>
        <strain evidence="5">ChiHjej9B8-7071</strain>
    </source>
</reference>
<dbReference type="InterPro" id="IPR036220">
    <property type="entry name" value="UDP-Glc/GDP-Man_DH_C_sf"/>
</dbReference>
<dbReference type="InterPro" id="IPR014026">
    <property type="entry name" value="UDP-Glc/GDP-Man_DH_dimer"/>
</dbReference>
<evidence type="ECO:0000313" key="6">
    <source>
        <dbReference type="Proteomes" id="UP000824258"/>
    </source>
</evidence>
<dbReference type="PIRSF" id="PIRSF500136">
    <property type="entry name" value="UDP_ManNAc_DH"/>
    <property type="match status" value="1"/>
</dbReference>
<protein>
    <submittedName>
        <fullName evidence="5">Nucleotide sugar dehydrogenase</fullName>
    </submittedName>
</protein>
<dbReference type="EMBL" id="DVGD01000049">
    <property type="protein sequence ID" value="HIR09112.1"/>
    <property type="molecule type" value="Genomic_DNA"/>
</dbReference>
<dbReference type="PIRSF" id="PIRSF000124">
    <property type="entry name" value="UDPglc_GDPman_dh"/>
    <property type="match status" value="1"/>
</dbReference>
<comment type="caution">
    <text evidence="5">The sequence shown here is derived from an EMBL/GenBank/DDBJ whole genome shotgun (WGS) entry which is preliminary data.</text>
</comment>
<dbReference type="SUPFAM" id="SSF52413">
    <property type="entry name" value="UDP-glucose/GDP-mannose dehydrogenase C-terminal domain"/>
    <property type="match status" value="1"/>
</dbReference>
<dbReference type="GO" id="GO:0016616">
    <property type="term" value="F:oxidoreductase activity, acting on the CH-OH group of donors, NAD or NADP as acceptor"/>
    <property type="evidence" value="ECO:0007669"/>
    <property type="project" value="InterPro"/>
</dbReference>
<gene>
    <name evidence="5" type="ORF">IAA70_01765</name>
</gene>
<dbReference type="InterPro" id="IPR008927">
    <property type="entry name" value="6-PGluconate_DH-like_C_sf"/>
</dbReference>
<dbReference type="Gene3D" id="3.40.50.720">
    <property type="entry name" value="NAD(P)-binding Rossmann-like Domain"/>
    <property type="match status" value="2"/>
</dbReference>
<dbReference type="NCBIfam" id="TIGR03026">
    <property type="entry name" value="NDP-sugDHase"/>
    <property type="match status" value="1"/>
</dbReference>
<evidence type="ECO:0000256" key="3">
    <source>
        <dbReference type="PIRNR" id="PIRNR000124"/>
    </source>
</evidence>
<dbReference type="Proteomes" id="UP000824258">
    <property type="component" value="Unassembled WGS sequence"/>
</dbReference>
<dbReference type="Pfam" id="PF00984">
    <property type="entry name" value="UDPG_MGDP_dh"/>
    <property type="match status" value="1"/>
</dbReference>
<dbReference type="Pfam" id="PF03721">
    <property type="entry name" value="UDPG_MGDP_dh_N"/>
    <property type="match status" value="1"/>
</dbReference>
<dbReference type="InterPro" id="IPR028359">
    <property type="entry name" value="UDP_ManNAc/GlcNAc_DH"/>
</dbReference>
<dbReference type="Pfam" id="PF03720">
    <property type="entry name" value="UDPG_MGDP_dh_C"/>
    <property type="match status" value="1"/>
</dbReference>
<dbReference type="GO" id="GO:0000271">
    <property type="term" value="P:polysaccharide biosynthetic process"/>
    <property type="evidence" value="ECO:0007669"/>
    <property type="project" value="InterPro"/>
</dbReference>
<evidence type="ECO:0000259" key="4">
    <source>
        <dbReference type="SMART" id="SM00984"/>
    </source>
</evidence>
<organism evidence="5 6">
    <name type="scientific">Candidatus Avoscillospira stercoripullorum</name>
    <dbReference type="NCBI Taxonomy" id="2840709"/>
    <lineage>
        <taxon>Bacteria</taxon>
        <taxon>Bacillati</taxon>
        <taxon>Bacillota</taxon>
        <taxon>Clostridia</taxon>
        <taxon>Eubacteriales</taxon>
        <taxon>Oscillospiraceae</taxon>
        <taxon>Oscillospiraceae incertae sedis</taxon>
        <taxon>Candidatus Avoscillospira</taxon>
    </lineage>
</organism>
<accession>A0A9D1A6D3</accession>
<evidence type="ECO:0000313" key="5">
    <source>
        <dbReference type="EMBL" id="HIR09112.1"/>
    </source>
</evidence>
<dbReference type="InterPro" id="IPR014027">
    <property type="entry name" value="UDP-Glc/GDP-Man_DH_C"/>
</dbReference>
<proteinExistence type="inferred from homology"/>
<keyword evidence="2" id="KW-0520">NAD</keyword>
<evidence type="ECO:0000256" key="2">
    <source>
        <dbReference type="ARBA" id="ARBA00023027"/>
    </source>
</evidence>
<sequence>MNMKKIEIMGCGYIGLPTAVTFTLAGYTVCGFDINEKVVESLNAGHIHIVEPGLQDALTKALATGRLHFSTTPEPADVFIICVQTPYRDTEEGKRVSDMRFVESAARSVGSVLRAGNLCVLESTSPPYSTRLVESIVSEVSGLAAEEFMTAHCPERIIPGRMLIELRENDRIVGATRPEAAEYAKEIYSPVVTKGTIRVTDDLTAEMCKLVENTFRDINIAYANELSKVCDRLGIDVFQLIKLANCHPRVNVHNPGVGVGGHCIAVDPWFIHEKFEDITPLIYQARLVNDSKPAWVAGRVEKDVAPGSTVAVLGMSFKANIDDIRESPSVELAKILKERGYQVIACEPFIQGDVAGFANHTLDEALEQSDYTVITLMHDPFKAAKEKIAAKPHFDCVGLLEQ</sequence>
<dbReference type="InterPro" id="IPR017476">
    <property type="entry name" value="UDP-Glc/GDP-Man"/>
</dbReference>
<comment type="similarity">
    <text evidence="3">Belongs to the UDP-glucose/GDP-mannose dehydrogenase family.</text>
</comment>
<dbReference type="GO" id="GO:0016628">
    <property type="term" value="F:oxidoreductase activity, acting on the CH-CH group of donors, NAD or NADP as acceptor"/>
    <property type="evidence" value="ECO:0007669"/>
    <property type="project" value="InterPro"/>
</dbReference>
<reference evidence="5" key="1">
    <citation type="submission" date="2020-10" db="EMBL/GenBank/DDBJ databases">
        <authorList>
            <person name="Gilroy R."/>
        </authorList>
    </citation>
    <scope>NUCLEOTIDE SEQUENCE</scope>
    <source>
        <strain evidence="5">ChiHjej9B8-7071</strain>
    </source>
</reference>
<dbReference type="InterPro" id="IPR036291">
    <property type="entry name" value="NAD(P)-bd_dom_sf"/>
</dbReference>
<name>A0A9D1A6D3_9FIRM</name>
<dbReference type="SMART" id="SM00984">
    <property type="entry name" value="UDPG_MGDP_dh_C"/>
    <property type="match status" value="1"/>
</dbReference>